<dbReference type="InterPro" id="IPR013083">
    <property type="entry name" value="Znf_RING/FYVE/PHD"/>
</dbReference>
<dbReference type="GO" id="GO:0005737">
    <property type="term" value="C:cytoplasm"/>
    <property type="evidence" value="ECO:0007669"/>
    <property type="project" value="TreeGrafter"/>
</dbReference>
<evidence type="ECO:0000256" key="4">
    <source>
        <dbReference type="ARBA" id="ARBA00022771"/>
    </source>
</evidence>
<dbReference type="GO" id="GO:0016567">
    <property type="term" value="P:protein ubiquitination"/>
    <property type="evidence" value="ECO:0007669"/>
    <property type="project" value="TreeGrafter"/>
</dbReference>
<dbReference type="SUPFAM" id="SSF57850">
    <property type="entry name" value="RING/U-box"/>
    <property type="match status" value="1"/>
</dbReference>
<reference evidence="9 10" key="1">
    <citation type="journal article" date="2019" name="Genome Biol. Evol.">
        <title>Insights into the evolution of the New World diploid cottons (Gossypium, subgenus Houzingenia) based on genome sequencing.</title>
        <authorList>
            <person name="Grover C.E."/>
            <person name="Arick M.A. 2nd"/>
            <person name="Thrash A."/>
            <person name="Conover J.L."/>
            <person name="Sanders W.S."/>
            <person name="Peterson D.G."/>
            <person name="Frelichowski J.E."/>
            <person name="Scheffler J.A."/>
            <person name="Scheffler B.E."/>
            <person name="Wendel J.F."/>
        </authorList>
    </citation>
    <scope>NUCLEOTIDE SEQUENCE [LARGE SCALE GENOMIC DNA]</scope>
    <source>
        <strain evidence="9">8</strain>
        <tissue evidence="9">Leaf</tissue>
    </source>
</reference>
<dbReference type="Gene3D" id="3.30.40.10">
    <property type="entry name" value="Zinc/RING finger domain, C3HC4 (zinc finger)"/>
    <property type="match status" value="1"/>
</dbReference>
<proteinExistence type="predicted"/>
<dbReference type="PANTHER" id="PTHR15710:SF18">
    <property type="entry name" value="RING-TYPE E3 UBIQUITIN TRANSFERASE"/>
    <property type="match status" value="1"/>
</dbReference>
<dbReference type="EMBL" id="JABEZW010000002">
    <property type="protein sequence ID" value="MBA0760397.1"/>
    <property type="molecule type" value="Genomic_DNA"/>
</dbReference>
<evidence type="ECO:0000256" key="7">
    <source>
        <dbReference type="SAM" id="MobiDB-lite"/>
    </source>
</evidence>
<keyword evidence="4 6" id="KW-0863">Zinc-finger</keyword>
<dbReference type="GO" id="GO:0008270">
    <property type="term" value="F:zinc ion binding"/>
    <property type="evidence" value="ECO:0007669"/>
    <property type="project" value="UniProtKB-KW"/>
</dbReference>
<dbReference type="PROSITE" id="PS50089">
    <property type="entry name" value="ZF_RING_2"/>
    <property type="match status" value="1"/>
</dbReference>
<keyword evidence="10" id="KW-1185">Reference proteome</keyword>
<keyword evidence="5" id="KW-0862">Zinc</keyword>
<feature type="region of interest" description="Disordered" evidence="7">
    <location>
        <begin position="64"/>
        <end position="97"/>
    </location>
</feature>
<evidence type="ECO:0000256" key="1">
    <source>
        <dbReference type="ARBA" id="ARBA00000900"/>
    </source>
</evidence>
<evidence type="ECO:0000256" key="6">
    <source>
        <dbReference type="PROSITE-ProRule" id="PRU00175"/>
    </source>
</evidence>
<evidence type="ECO:0000256" key="5">
    <source>
        <dbReference type="ARBA" id="ARBA00022833"/>
    </source>
</evidence>
<evidence type="ECO:0000313" key="9">
    <source>
        <dbReference type="EMBL" id="MBA0760397.1"/>
    </source>
</evidence>
<dbReference type="Pfam" id="PF13639">
    <property type="entry name" value="zf-RING_2"/>
    <property type="match status" value="1"/>
</dbReference>
<accession>A0A7J9DI53</accession>
<keyword evidence="3" id="KW-0479">Metal-binding</keyword>
<evidence type="ECO:0000259" key="8">
    <source>
        <dbReference type="PROSITE" id="PS50089"/>
    </source>
</evidence>
<dbReference type="InterPro" id="IPR001841">
    <property type="entry name" value="Znf_RING"/>
</dbReference>
<organism evidence="9 10">
    <name type="scientific">Gossypium trilobum</name>
    <dbReference type="NCBI Taxonomy" id="34281"/>
    <lineage>
        <taxon>Eukaryota</taxon>
        <taxon>Viridiplantae</taxon>
        <taxon>Streptophyta</taxon>
        <taxon>Embryophyta</taxon>
        <taxon>Tracheophyta</taxon>
        <taxon>Spermatophyta</taxon>
        <taxon>Magnoliopsida</taxon>
        <taxon>eudicotyledons</taxon>
        <taxon>Gunneridae</taxon>
        <taxon>Pentapetalae</taxon>
        <taxon>rosids</taxon>
        <taxon>malvids</taxon>
        <taxon>Malvales</taxon>
        <taxon>Malvaceae</taxon>
        <taxon>Malvoideae</taxon>
        <taxon>Gossypium</taxon>
    </lineage>
</organism>
<feature type="region of interest" description="Disordered" evidence="7">
    <location>
        <begin position="201"/>
        <end position="225"/>
    </location>
</feature>
<dbReference type="AlphaFoldDB" id="A0A7J9DI53"/>
<evidence type="ECO:0000256" key="3">
    <source>
        <dbReference type="ARBA" id="ARBA00022723"/>
    </source>
</evidence>
<dbReference type="PANTHER" id="PTHR15710">
    <property type="entry name" value="E3 UBIQUITIN-PROTEIN LIGASE PRAJA"/>
    <property type="match status" value="1"/>
</dbReference>
<dbReference type="Proteomes" id="UP000593568">
    <property type="component" value="Unassembled WGS sequence"/>
</dbReference>
<gene>
    <name evidence="9" type="ORF">Gotri_023144</name>
</gene>
<feature type="domain" description="RING-type" evidence="8">
    <location>
        <begin position="167"/>
        <end position="192"/>
    </location>
</feature>
<protein>
    <recommendedName>
        <fullName evidence="2">RING-type E3 ubiquitin transferase</fullName>
        <ecNumber evidence="2">2.3.2.27</ecNumber>
    </recommendedName>
</protein>
<evidence type="ECO:0000256" key="2">
    <source>
        <dbReference type="ARBA" id="ARBA00012483"/>
    </source>
</evidence>
<evidence type="ECO:0000313" key="10">
    <source>
        <dbReference type="Proteomes" id="UP000593568"/>
    </source>
</evidence>
<name>A0A7J9DI53_9ROSI</name>
<sequence>MEINRPRMVVDFTAFDPSPEARLLEALSLIMYPPIRLFGLGNSDNQEPQGRRWLRRPNNLLESEGENLPRERLRRRRSRSLDGTDDREQEPESLGRPRTWIIVRQPGSFSLPEAEPTLPHEIPALPAPGLDPRNFFFGTGLNELIEQLTQNDRPGEEFKVGGEARELPCNHIYHSDCIVPWLRLHNSCPVCRHELPVSSTDEQLPVSSTDEPSSSDYFSEPEVSSNDGRRCWRLRQLASNLWPFHRRHRRISPQTDESPAIDVNHILLLFIDSEILFDYVFQQLNLNQGRIVAVFFRIL</sequence>
<comment type="catalytic activity">
    <reaction evidence="1">
        <text>S-ubiquitinyl-[E2 ubiquitin-conjugating enzyme]-L-cysteine + [acceptor protein]-L-lysine = [E2 ubiquitin-conjugating enzyme]-L-cysteine + N(6)-ubiquitinyl-[acceptor protein]-L-lysine.</text>
        <dbReference type="EC" id="2.3.2.27"/>
    </reaction>
</comment>
<dbReference type="EC" id="2.3.2.27" evidence="2"/>
<dbReference type="GO" id="GO:0061630">
    <property type="term" value="F:ubiquitin protein ligase activity"/>
    <property type="evidence" value="ECO:0007669"/>
    <property type="project" value="UniProtKB-EC"/>
</dbReference>
<comment type="caution">
    <text evidence="9">The sequence shown here is derived from an EMBL/GenBank/DDBJ whole genome shotgun (WGS) entry which is preliminary data.</text>
</comment>